<organism evidence="4 5">
    <name type="scientific">Acetobacter farinalis</name>
    <dbReference type="NCBI Taxonomy" id="1260984"/>
    <lineage>
        <taxon>Bacteria</taxon>
        <taxon>Pseudomonadati</taxon>
        <taxon>Pseudomonadota</taxon>
        <taxon>Alphaproteobacteria</taxon>
        <taxon>Acetobacterales</taxon>
        <taxon>Acetobacteraceae</taxon>
        <taxon>Acetobacter</taxon>
    </lineage>
</organism>
<accession>A0ABT3Q5X1</accession>
<dbReference type="Pfam" id="PF00583">
    <property type="entry name" value="Acetyltransf_1"/>
    <property type="match status" value="1"/>
</dbReference>
<feature type="domain" description="N-acetyltransferase" evidence="3">
    <location>
        <begin position="2"/>
        <end position="156"/>
    </location>
</feature>
<reference evidence="4 5" key="1">
    <citation type="submission" date="2022-11" db="EMBL/GenBank/DDBJ databases">
        <title>Genome sequencing of Acetobacter type strain.</title>
        <authorList>
            <person name="Heo J."/>
            <person name="Lee D."/>
            <person name="Han B.-H."/>
            <person name="Hong S.-B."/>
            <person name="Kwon S.-W."/>
        </authorList>
    </citation>
    <scope>NUCLEOTIDE SEQUENCE [LARGE SCALE GENOMIC DNA]</scope>
    <source>
        <strain evidence="4 5">KACC 21251</strain>
    </source>
</reference>
<dbReference type="PANTHER" id="PTHR43072">
    <property type="entry name" value="N-ACETYLTRANSFERASE"/>
    <property type="match status" value="1"/>
</dbReference>
<dbReference type="CDD" id="cd04301">
    <property type="entry name" value="NAT_SF"/>
    <property type="match status" value="1"/>
</dbReference>
<dbReference type="InterPro" id="IPR000182">
    <property type="entry name" value="GNAT_dom"/>
</dbReference>
<name>A0ABT3Q5X1_9PROT</name>
<evidence type="ECO:0000259" key="3">
    <source>
        <dbReference type="PROSITE" id="PS51186"/>
    </source>
</evidence>
<evidence type="ECO:0000313" key="4">
    <source>
        <dbReference type="EMBL" id="MCX2560626.1"/>
    </source>
</evidence>
<comment type="caution">
    <text evidence="4">The sequence shown here is derived from an EMBL/GenBank/DDBJ whole genome shotgun (WGS) entry which is preliminary data.</text>
</comment>
<evidence type="ECO:0000256" key="1">
    <source>
        <dbReference type="ARBA" id="ARBA00022679"/>
    </source>
</evidence>
<evidence type="ECO:0000313" key="5">
    <source>
        <dbReference type="Proteomes" id="UP001526446"/>
    </source>
</evidence>
<dbReference type="SUPFAM" id="SSF55729">
    <property type="entry name" value="Acyl-CoA N-acyltransferases (Nat)"/>
    <property type="match status" value="1"/>
</dbReference>
<dbReference type="InterPro" id="IPR016181">
    <property type="entry name" value="Acyl_CoA_acyltransferase"/>
</dbReference>
<keyword evidence="5" id="KW-1185">Reference proteome</keyword>
<dbReference type="PANTHER" id="PTHR43072:SF23">
    <property type="entry name" value="UPF0039 PROTEIN C11D3.02C"/>
    <property type="match status" value="1"/>
</dbReference>
<proteinExistence type="predicted"/>
<dbReference type="Proteomes" id="UP001526446">
    <property type="component" value="Unassembled WGS sequence"/>
</dbReference>
<dbReference type="Gene3D" id="3.40.630.30">
    <property type="match status" value="1"/>
</dbReference>
<sequence length="175" mass="19323">MLHLRDACPADIPRITAIYNHAVEHTTAIWNETVVDEANRLAWVRERQQAGNPVLVAVTAAGDVAGYASFGPWRVWDGYRHTVEHCVYVHPEAHRQGIGLALMRALIARARAEGKHVMVAGIDAGNTASAALHRQLGFEETGAMKEVGTKFGQWLDLVFFCLTLDTRPTPDRDAE</sequence>
<evidence type="ECO:0000256" key="2">
    <source>
        <dbReference type="ARBA" id="ARBA00023315"/>
    </source>
</evidence>
<dbReference type="EMBL" id="JAPIUX010000002">
    <property type="protein sequence ID" value="MCX2560626.1"/>
    <property type="molecule type" value="Genomic_DNA"/>
</dbReference>
<keyword evidence="2" id="KW-0012">Acyltransferase</keyword>
<dbReference type="RefSeq" id="WP_166120021.1">
    <property type="nucleotide sequence ID" value="NZ_JAPIUX010000002.1"/>
</dbReference>
<dbReference type="PROSITE" id="PS51186">
    <property type="entry name" value="GNAT"/>
    <property type="match status" value="1"/>
</dbReference>
<keyword evidence="1" id="KW-0808">Transferase</keyword>
<gene>
    <name evidence="4" type="ORF">OQ252_04310</name>
</gene>
<protein>
    <submittedName>
        <fullName evidence="4">GNAT family N-acetyltransferase</fullName>
    </submittedName>
</protein>